<dbReference type="RefSeq" id="WP_301191971.1">
    <property type="nucleotide sequence ID" value="NZ_JAPDPJ010000052.1"/>
</dbReference>
<dbReference type="Proteomes" id="UP001209229">
    <property type="component" value="Unassembled WGS sequence"/>
</dbReference>
<keyword evidence="3" id="KW-1185">Reference proteome</keyword>
<name>A0AAE3M6X1_9BACT</name>
<keyword evidence="1" id="KW-0175">Coiled coil</keyword>
<dbReference type="PROSITE" id="PS51257">
    <property type="entry name" value="PROKAR_LIPOPROTEIN"/>
    <property type="match status" value="1"/>
</dbReference>
<dbReference type="AlphaFoldDB" id="A0AAE3M6X1"/>
<proteinExistence type="predicted"/>
<evidence type="ECO:0000313" key="3">
    <source>
        <dbReference type="Proteomes" id="UP001209229"/>
    </source>
</evidence>
<comment type="caution">
    <text evidence="2">The sequence shown here is derived from an EMBL/GenBank/DDBJ whole genome shotgun (WGS) entry which is preliminary data.</text>
</comment>
<accession>A0AAE3M6X1</accession>
<feature type="coiled-coil region" evidence="1">
    <location>
        <begin position="32"/>
        <end position="69"/>
    </location>
</feature>
<sequence length="71" mass="7999">MKKLILPILFLGMFSFSCGNKKDQQKETAETSEISNQAIEKIEKEAEVIEEKVDSLKAAAEKLDNLLNDLE</sequence>
<organism evidence="2 3">
    <name type="scientific">Plebeiibacterium sediminum</name>
    <dbReference type="NCBI Taxonomy" id="2992112"/>
    <lineage>
        <taxon>Bacteria</taxon>
        <taxon>Pseudomonadati</taxon>
        <taxon>Bacteroidota</taxon>
        <taxon>Bacteroidia</taxon>
        <taxon>Marinilabiliales</taxon>
        <taxon>Marinilabiliaceae</taxon>
        <taxon>Plebeiibacterium</taxon>
    </lineage>
</organism>
<evidence type="ECO:0000313" key="2">
    <source>
        <dbReference type="EMBL" id="MCW3788411.1"/>
    </source>
</evidence>
<gene>
    <name evidence="2" type="ORF">OM075_18225</name>
</gene>
<protein>
    <submittedName>
        <fullName evidence="2">ABC transporter permease</fullName>
    </submittedName>
</protein>
<reference evidence="2" key="1">
    <citation type="submission" date="2022-10" db="EMBL/GenBank/DDBJ databases">
        <authorList>
            <person name="Yu W.X."/>
        </authorList>
    </citation>
    <scope>NUCLEOTIDE SEQUENCE</scope>
    <source>
        <strain evidence="2">AAT</strain>
    </source>
</reference>
<dbReference type="EMBL" id="JAPDPJ010000052">
    <property type="protein sequence ID" value="MCW3788411.1"/>
    <property type="molecule type" value="Genomic_DNA"/>
</dbReference>
<evidence type="ECO:0000256" key="1">
    <source>
        <dbReference type="SAM" id="Coils"/>
    </source>
</evidence>